<sequence length="373" mass="38640">MAKALVRRELKRQDYAKRGLVTVMAGAVLLGLLFLRSSGTFGGPEHVSAQLADAGGSLGKSADVKVRGVIVGKVSGISRGSNGGVRIKIDIPGDKLDMVPANVVARILPATVFGTSFVDLAIHGAPAKDGLRAGATIPADSTQGTLELQQALDDIDTLVKAVGPAELASAIGSAAQALDGRGDQLGKTIDLANSYLAKLNPKMPLVRENLGKLVENLQLAEEVAPDLLKATNDALTTARTIVDQKAALTAAISGGTALSDQANTFLRANSPSLIRFIQNSAVLLDVVYTNRQAGITGAVMTNRMLNAKLSTVITEHGFINTIASLSLNVPPYYKAADCPQFGPARGDNCPGLGRAGVSSMLDGRAATPDRSAR</sequence>
<reference evidence="3 4" key="1">
    <citation type="submission" date="2018-11" db="EMBL/GenBank/DDBJ databases">
        <authorList>
            <person name="Li F."/>
        </authorList>
    </citation>
    <scope>NUCLEOTIDE SEQUENCE [LARGE SCALE GENOMIC DNA]</scope>
    <source>
        <strain evidence="3 4">Gsoil 097</strain>
    </source>
</reference>
<proteinExistence type="predicted"/>
<gene>
    <name evidence="3" type="ORF">EFK50_02210</name>
</gene>
<dbReference type="GO" id="GO:0005576">
    <property type="term" value="C:extracellular region"/>
    <property type="evidence" value="ECO:0007669"/>
    <property type="project" value="TreeGrafter"/>
</dbReference>
<evidence type="ECO:0000313" key="4">
    <source>
        <dbReference type="Proteomes" id="UP000267128"/>
    </source>
</evidence>
<dbReference type="RefSeq" id="WP_123225929.1">
    <property type="nucleotide sequence ID" value="NZ_RJSE01000003.1"/>
</dbReference>
<organism evidence="3 4">
    <name type="scientific">Nocardioides marmoriginsengisoli</name>
    <dbReference type="NCBI Taxonomy" id="661483"/>
    <lineage>
        <taxon>Bacteria</taxon>
        <taxon>Bacillati</taxon>
        <taxon>Actinomycetota</taxon>
        <taxon>Actinomycetes</taxon>
        <taxon>Propionibacteriales</taxon>
        <taxon>Nocardioidaceae</taxon>
        <taxon>Nocardioides</taxon>
    </lineage>
</organism>
<dbReference type="InterPro" id="IPR052336">
    <property type="entry name" value="MlaD_Phospholipid_Transporter"/>
</dbReference>
<evidence type="ECO:0000259" key="2">
    <source>
        <dbReference type="Pfam" id="PF11887"/>
    </source>
</evidence>
<dbReference type="AlphaFoldDB" id="A0A3N0CP50"/>
<feature type="domain" description="Mammalian cell entry C-terminal" evidence="2">
    <location>
        <begin position="130"/>
        <end position="289"/>
    </location>
</feature>
<dbReference type="InterPro" id="IPR003399">
    <property type="entry name" value="Mce/MlaD"/>
</dbReference>
<dbReference type="Proteomes" id="UP000267128">
    <property type="component" value="Unassembled WGS sequence"/>
</dbReference>
<dbReference type="OrthoDB" id="3460188at2"/>
<dbReference type="Pfam" id="PF02470">
    <property type="entry name" value="MlaD"/>
    <property type="match status" value="1"/>
</dbReference>
<evidence type="ECO:0000259" key="1">
    <source>
        <dbReference type="Pfam" id="PF02470"/>
    </source>
</evidence>
<evidence type="ECO:0000313" key="3">
    <source>
        <dbReference type="EMBL" id="RNL64826.1"/>
    </source>
</evidence>
<dbReference type="NCBIfam" id="TIGR00996">
    <property type="entry name" value="Mtu_fam_mce"/>
    <property type="match status" value="1"/>
</dbReference>
<dbReference type="GO" id="GO:0051701">
    <property type="term" value="P:biological process involved in interaction with host"/>
    <property type="evidence" value="ECO:0007669"/>
    <property type="project" value="TreeGrafter"/>
</dbReference>
<comment type="caution">
    <text evidence="3">The sequence shown here is derived from an EMBL/GenBank/DDBJ whole genome shotgun (WGS) entry which is preliminary data.</text>
</comment>
<name>A0A3N0CP50_9ACTN</name>
<dbReference type="PANTHER" id="PTHR33371:SF19">
    <property type="entry name" value="MCE-FAMILY PROTEIN MCE4A"/>
    <property type="match status" value="1"/>
</dbReference>
<dbReference type="Pfam" id="PF11887">
    <property type="entry name" value="Mce4_CUP1"/>
    <property type="match status" value="1"/>
</dbReference>
<accession>A0A3N0CP50</accession>
<dbReference type="InterPro" id="IPR024516">
    <property type="entry name" value="Mce_C"/>
</dbReference>
<dbReference type="InterPro" id="IPR005693">
    <property type="entry name" value="Mce"/>
</dbReference>
<dbReference type="PANTHER" id="PTHR33371">
    <property type="entry name" value="INTERMEMBRANE PHOSPHOLIPID TRANSPORT SYSTEM BINDING PROTEIN MLAD-RELATED"/>
    <property type="match status" value="1"/>
</dbReference>
<keyword evidence="4" id="KW-1185">Reference proteome</keyword>
<feature type="domain" description="Mce/MlaD" evidence="1">
    <location>
        <begin position="45"/>
        <end position="120"/>
    </location>
</feature>
<dbReference type="EMBL" id="RJSE01000003">
    <property type="protein sequence ID" value="RNL64826.1"/>
    <property type="molecule type" value="Genomic_DNA"/>
</dbReference>
<protein>
    <submittedName>
        <fullName evidence="3">MCE family protein</fullName>
    </submittedName>
</protein>